<reference evidence="2" key="1">
    <citation type="journal article" date="2019" name="Int. J. Syst. Evol. Microbiol.">
        <title>The Global Catalogue of Microorganisms (GCM) 10K type strain sequencing project: providing services to taxonomists for standard genome sequencing and annotation.</title>
        <authorList>
            <consortium name="The Broad Institute Genomics Platform"/>
            <consortium name="The Broad Institute Genome Sequencing Center for Infectious Disease"/>
            <person name="Wu L."/>
            <person name="Ma J."/>
        </authorList>
    </citation>
    <scope>NUCLEOTIDE SEQUENCE [LARGE SCALE GENOMIC DNA]</scope>
    <source>
        <strain evidence="2">CGMCC 1.1927</strain>
    </source>
</reference>
<dbReference type="Proteomes" id="UP000596938">
    <property type="component" value="Unassembled WGS sequence"/>
</dbReference>
<proteinExistence type="predicted"/>
<dbReference type="EMBL" id="BMKU01000001">
    <property type="protein sequence ID" value="GGG83550.1"/>
    <property type="molecule type" value="Genomic_DNA"/>
</dbReference>
<comment type="caution">
    <text evidence="1">The sequence shown here is derived from an EMBL/GenBank/DDBJ whole genome shotgun (WGS) entry which is preliminary data.</text>
</comment>
<evidence type="ECO:0000313" key="1">
    <source>
        <dbReference type="EMBL" id="GGG83550.1"/>
    </source>
</evidence>
<gene>
    <name evidence="1" type="ORF">GCM10011577_01240</name>
</gene>
<keyword evidence="2" id="KW-1185">Reference proteome</keyword>
<sequence>MRPIDEATDRALEGSRPADTLTVWAWRGGSLVLPEPLDVIDWGGQDSAGDNVKIGQQVSLTVADPEGKLGAWRFDDALGVGGTQLQFIYRVGGAGAVNFGRFRIADNTPDEVIDWRPIDEYGYAQPDGVLGPHKRFRPIVKAVVKLEAVDLTFNADIDKLEGPESPGPQATTLSEFRRLTQEHFPVVVDEGVEDLPVSRLLVFDRERLEAGQDLLARVGARYRMGGDGECHVYPRNGPPVWRVEPGKCMVNVKRKQSIDGLKNAWVVEGKDAATDAPVRAVVYIEAGPLRFGGDHGKAHTFYTSEMITTYEQAVAYGEQMRDEFLESLAIELSVDVSPRPELQAGDRIEVGYPLAVGHVAYLLGTITGIRRSGTNVPGPTTLTVSCSYTDVIAALSRTEWADHITAGLPELTWDRMPATWGALPDIIWNDLP</sequence>
<evidence type="ECO:0000313" key="2">
    <source>
        <dbReference type="Proteomes" id="UP000596938"/>
    </source>
</evidence>
<name>A0ABQ1X949_9MICC</name>
<accession>A0ABQ1X949</accession>
<dbReference type="RefSeq" id="WP_188808627.1">
    <property type="nucleotide sequence ID" value="NZ_BAAAWV010000001.1"/>
</dbReference>
<organism evidence="1 2">
    <name type="scientific">Pseudarthrobacter polychromogenes</name>
    <dbReference type="NCBI Taxonomy" id="1676"/>
    <lineage>
        <taxon>Bacteria</taxon>
        <taxon>Bacillati</taxon>
        <taxon>Actinomycetota</taxon>
        <taxon>Actinomycetes</taxon>
        <taxon>Micrococcales</taxon>
        <taxon>Micrococcaceae</taxon>
        <taxon>Pseudarthrobacter</taxon>
    </lineage>
</organism>
<protein>
    <recommendedName>
        <fullName evidence="3">Minor tail protein</fullName>
    </recommendedName>
</protein>
<evidence type="ECO:0008006" key="3">
    <source>
        <dbReference type="Google" id="ProtNLM"/>
    </source>
</evidence>